<dbReference type="PANTHER" id="PTHR36223">
    <property type="entry name" value="BETA-LACTAMASE-TYPE TRANSPEPTIDASE FOLD DOMAIN CONTAINING PROTEIN"/>
    <property type="match status" value="1"/>
</dbReference>
<dbReference type="OrthoDB" id="3364132at2759"/>
<evidence type="ECO:0000313" key="3">
    <source>
        <dbReference type="Proteomes" id="UP000277212"/>
    </source>
</evidence>
<evidence type="ECO:0000259" key="1">
    <source>
        <dbReference type="Pfam" id="PF25534"/>
    </source>
</evidence>
<dbReference type="AlphaFoldDB" id="A0A3M2SPM4"/>
<evidence type="ECO:0000313" key="2">
    <source>
        <dbReference type="EMBL" id="RMJ19513.1"/>
    </source>
</evidence>
<name>A0A3M2SPM4_9HYPO</name>
<dbReference type="Proteomes" id="UP000277212">
    <property type="component" value="Unassembled WGS sequence"/>
</dbReference>
<dbReference type="PANTHER" id="PTHR36223:SF1">
    <property type="entry name" value="TRANSCRIPTION ELONGATION FACTOR EAF N-TERMINAL DOMAIN-CONTAINING PROTEIN"/>
    <property type="match status" value="1"/>
</dbReference>
<organism evidence="2 3">
    <name type="scientific">Fusarium kuroshium</name>
    <dbReference type="NCBI Taxonomy" id="2010991"/>
    <lineage>
        <taxon>Eukaryota</taxon>
        <taxon>Fungi</taxon>
        <taxon>Dikarya</taxon>
        <taxon>Ascomycota</taxon>
        <taxon>Pezizomycotina</taxon>
        <taxon>Sordariomycetes</taxon>
        <taxon>Hypocreomycetidae</taxon>
        <taxon>Hypocreales</taxon>
        <taxon>Nectriaceae</taxon>
        <taxon>Fusarium</taxon>
        <taxon>Fusarium solani species complex</taxon>
    </lineage>
</organism>
<keyword evidence="3" id="KW-1185">Reference proteome</keyword>
<comment type="caution">
    <text evidence="2">The sequence shown here is derived from an EMBL/GenBank/DDBJ whole genome shotgun (WGS) entry which is preliminary data.</text>
</comment>
<dbReference type="Pfam" id="PF25534">
    <property type="entry name" value="DUF7918"/>
    <property type="match status" value="1"/>
</dbReference>
<protein>
    <recommendedName>
        <fullName evidence="1">DUF7918 domain-containing protein</fullName>
    </recommendedName>
</protein>
<sequence length="319" mass="34781">MAVLPGVPHVSVNVRVAREIATEYEVPSDQTPIVGADQEVSGPVTHCYIEAKTGAEFRIELTVNSAFPFPQLNNAVSIFVYIDGIYMSGAVVQDNTLLGQSSRTSVVRDAYCRPEEVGGQPCVKKFVFSPITTTETASGEDITSEMERAKGLGVVKVVVVTATTGYRAPRVQVASIQSQDRELPEKALKGRELSHRGSLVVNTAPSFSESITIHNEKMLGTIFFHYRSREALHREMIIPRSPSPETQALVPSSPAGADLSNLSEGEIRRLAGERLHDLQVKNESGRVKREAESPPRAIRPLKVIKLDDGTEAFDLTEDG</sequence>
<dbReference type="InterPro" id="IPR057678">
    <property type="entry name" value="DUF7918"/>
</dbReference>
<reference evidence="2 3" key="1">
    <citation type="submission" date="2017-06" db="EMBL/GenBank/DDBJ databases">
        <title>Comparative genomic analysis of Ambrosia Fusariam Clade fungi.</title>
        <authorList>
            <person name="Stajich J.E."/>
            <person name="Carrillo J."/>
            <person name="Kijimoto T."/>
            <person name="Eskalen A."/>
            <person name="O'Donnell K."/>
            <person name="Kasson M."/>
        </authorList>
    </citation>
    <scope>NUCLEOTIDE SEQUENCE [LARGE SCALE GENOMIC DNA]</scope>
    <source>
        <strain evidence="2">UCR3666</strain>
    </source>
</reference>
<accession>A0A3M2SPM4</accession>
<gene>
    <name evidence="2" type="ORF">CDV36_000817</name>
</gene>
<feature type="domain" description="DUF7918" evidence="1">
    <location>
        <begin position="10"/>
        <end position="241"/>
    </location>
</feature>
<proteinExistence type="predicted"/>
<dbReference type="EMBL" id="NKUJ01000007">
    <property type="protein sequence ID" value="RMJ19513.1"/>
    <property type="molecule type" value="Genomic_DNA"/>
</dbReference>
<dbReference type="STRING" id="2010991.A0A3M2SPM4"/>